<proteinExistence type="predicted"/>
<dbReference type="EMBL" id="M58745">
    <property type="protein sequence ID" value="AAA27596.1"/>
    <property type="molecule type" value="Genomic_DNA"/>
</dbReference>
<organism evidence="1">
    <name type="scientific">Xanthomonas campestris pv. campestris</name>
    <dbReference type="NCBI Taxonomy" id="340"/>
    <lineage>
        <taxon>Bacteria</taxon>
        <taxon>Pseudomonadati</taxon>
        <taxon>Pseudomonadota</taxon>
        <taxon>Gammaproteobacteria</taxon>
        <taxon>Lysobacterales</taxon>
        <taxon>Lysobacteraceae</taxon>
        <taxon>Xanthomonas</taxon>
    </lineage>
</organism>
<evidence type="ECO:0000313" key="1">
    <source>
        <dbReference type="EMBL" id="AAA27596.1"/>
    </source>
</evidence>
<accession>Q7WWS2</accession>
<sequence>DQVVQRLQRRNHAARGDIDIGAEGGDAFLGMRLGVCMDSNMALVHMRNHGVGDELLAGLLLVDHRLFRDQDRHRRTLWIVILTRDIEDVGADDFGHIRQDLGQTVRIVLLVDVLDVALTLLFGTCIADVVDVEAQRLGEVIEPLQPQTRQRLDHGGRSFGKTGKGAIMGQSSHQRNAGVENGLPCMTHAVKLRELHAELP</sequence>
<dbReference type="AlphaFoldDB" id="Q7WWS2"/>
<protein>
    <submittedName>
        <fullName evidence="1">Uncharacterized protein</fullName>
    </submittedName>
</protein>
<reference evidence="1" key="1">
    <citation type="journal article" date="1990" name="J. Bacteriol.">
        <title>A Xanthomonas campestris pv. campestris protein similar to catabolite activation factor is involved in regulation of phytopathogenicity.</title>
        <authorList>
            <person name="de Crecy-Lagard V."/>
            <person name="Glaser P."/>
            <person name="Lejeune P."/>
            <person name="Sismeiro O."/>
            <person name="Barber C.E."/>
            <person name="Daniels M.J."/>
            <person name="Danchin A."/>
        </authorList>
    </citation>
    <scope>NUCLEOTIDE SEQUENCE</scope>
</reference>
<feature type="non-terminal residue" evidence="1">
    <location>
        <position position="1"/>
    </location>
</feature>
<name>Q7WWS2_XANCE</name>